<proteinExistence type="predicted"/>
<organism evidence="1">
    <name type="scientific">Mycobacterium sp. (strain MCS)</name>
    <dbReference type="NCBI Taxonomy" id="164756"/>
    <lineage>
        <taxon>Bacteria</taxon>
        <taxon>Bacillati</taxon>
        <taxon>Actinomycetota</taxon>
        <taxon>Actinomycetes</taxon>
        <taxon>Mycobacteriales</taxon>
        <taxon>Mycobacteriaceae</taxon>
        <taxon>Mycobacterium</taxon>
    </lineage>
</organism>
<evidence type="ECO:0000313" key="1">
    <source>
        <dbReference type="EMBL" id="ABG10935.1"/>
    </source>
</evidence>
<dbReference type="EMBL" id="CP000384">
    <property type="protein sequence ID" value="ABG10935.1"/>
    <property type="molecule type" value="Genomic_DNA"/>
</dbReference>
<protein>
    <submittedName>
        <fullName evidence="1">Uncharacterized protein</fullName>
    </submittedName>
</protein>
<reference evidence="1" key="1">
    <citation type="submission" date="2006-06" db="EMBL/GenBank/DDBJ databases">
        <title>Complete sequence of chromosome of Mycobacterium sp. MCS.</title>
        <authorList>
            <consortium name="US DOE Joint Genome Institute"/>
            <person name="Copeland A."/>
            <person name="Lucas S."/>
            <person name="Lapidus A."/>
            <person name="Barry K."/>
            <person name="Detter J.C."/>
            <person name="Glavina del Rio T."/>
            <person name="Hammon N."/>
            <person name="Israni S."/>
            <person name="Dalin E."/>
            <person name="Tice H."/>
            <person name="Pitluck S."/>
            <person name="Martinez M."/>
            <person name="Schmutz J."/>
            <person name="Larimer F."/>
            <person name="Land M."/>
            <person name="Hauser L."/>
            <person name="Kyrpides N."/>
            <person name="Kim E."/>
            <person name="Miller C.D."/>
            <person name="Hughes J.E."/>
            <person name="Anderson A.J."/>
            <person name="Sims R.C."/>
            <person name="Richardson P."/>
        </authorList>
    </citation>
    <scope>NUCLEOTIDE SEQUENCE [LARGE SCALE GENOMIC DNA]</scope>
    <source>
        <strain evidence="1">MCS</strain>
    </source>
</reference>
<accession>A0A5Q5BRP7</accession>
<dbReference type="KEGG" id="mmc:Mmcs_4831"/>
<name>A0A5Q5BRP7_MYCSS</name>
<dbReference type="AlphaFoldDB" id="A0A5Q5BRP7"/>
<sequence>MWPKSAMGRLLGRWPIRAAASAHFAARPHSYRSRTVERCPSPCESKHHRARIRCTAAGCIQLVLSIRVRQSILVGVQSVS</sequence>
<gene>
    <name evidence="1" type="ordered locus">Mmcs_4831</name>
</gene>